<proteinExistence type="predicted"/>
<name>A0ABN7X1X9_GIGMA</name>
<keyword evidence="2" id="KW-1185">Reference proteome</keyword>
<sequence>PIKKNDIFGVHKNGSYEWEILLGEVSNGPFINTMQVQSHISDDHIKLGKCAKDTLDDALNFFNLNYSTKTQHLKIFKEINTFLIHAHGTNLELFILDQKFDPFFRLRKLSNISLPYKPGTIGGIIDLVQSLQIFRTMLIHSLSNMKEIVKTQPQFNDKENNKKSGCNFIRIPTLNTPLNK</sequence>
<protein>
    <submittedName>
        <fullName evidence="1">3839_t:CDS:1</fullName>
    </submittedName>
</protein>
<gene>
    <name evidence="1" type="ORF">GMARGA_LOCUS37260</name>
</gene>
<accession>A0ABN7X1X9</accession>
<dbReference type="Proteomes" id="UP000789901">
    <property type="component" value="Unassembled WGS sequence"/>
</dbReference>
<evidence type="ECO:0000313" key="1">
    <source>
        <dbReference type="EMBL" id="CAG8844725.1"/>
    </source>
</evidence>
<feature type="non-terminal residue" evidence="1">
    <location>
        <position position="1"/>
    </location>
</feature>
<dbReference type="EMBL" id="CAJVQB010076897">
    <property type="protein sequence ID" value="CAG8844725.1"/>
    <property type="molecule type" value="Genomic_DNA"/>
</dbReference>
<reference evidence="1 2" key="1">
    <citation type="submission" date="2021-06" db="EMBL/GenBank/DDBJ databases">
        <authorList>
            <person name="Kallberg Y."/>
            <person name="Tangrot J."/>
            <person name="Rosling A."/>
        </authorList>
    </citation>
    <scope>NUCLEOTIDE SEQUENCE [LARGE SCALE GENOMIC DNA]</scope>
    <source>
        <strain evidence="1 2">120-4 pot B 10/14</strain>
    </source>
</reference>
<organism evidence="1 2">
    <name type="scientific">Gigaspora margarita</name>
    <dbReference type="NCBI Taxonomy" id="4874"/>
    <lineage>
        <taxon>Eukaryota</taxon>
        <taxon>Fungi</taxon>
        <taxon>Fungi incertae sedis</taxon>
        <taxon>Mucoromycota</taxon>
        <taxon>Glomeromycotina</taxon>
        <taxon>Glomeromycetes</taxon>
        <taxon>Diversisporales</taxon>
        <taxon>Gigasporaceae</taxon>
        <taxon>Gigaspora</taxon>
    </lineage>
</organism>
<evidence type="ECO:0000313" key="2">
    <source>
        <dbReference type="Proteomes" id="UP000789901"/>
    </source>
</evidence>
<comment type="caution">
    <text evidence="1">The sequence shown here is derived from an EMBL/GenBank/DDBJ whole genome shotgun (WGS) entry which is preliminary data.</text>
</comment>